<evidence type="ECO:0000256" key="1">
    <source>
        <dbReference type="ARBA" id="ARBA00038097"/>
    </source>
</evidence>
<evidence type="ECO:0000256" key="2">
    <source>
        <dbReference type="SAM" id="MobiDB-lite"/>
    </source>
</evidence>
<comment type="caution">
    <text evidence="4">The sequence shown here is derived from an EMBL/GenBank/DDBJ whole genome shotgun (WGS) entry which is preliminary data.</text>
</comment>
<dbReference type="InterPro" id="IPR029058">
    <property type="entry name" value="AB_hydrolase_fold"/>
</dbReference>
<proteinExistence type="inferred from homology"/>
<dbReference type="AlphaFoldDB" id="A0A8H7VM84"/>
<sequence length="456" mass="51685">MDTSVSEQPQPNFSSLLPTLPATIPPTSRLNFLRNWWQQSERTASIAEARLLHRIPLYGAKTPLIARVTRVPLDDRSKDLGEKGARLINTLHLRANDKDDQFDLNTEVDMKTFSQGVKRDGTKNLVLCHGYGAGLGFFYRNFQSLGQIPNSQLFAIDFLGMGRSSRPKWTINPKRNQTWDEVIDDVEEHFVESLEDWRKQVGLDKMTLMGHSLGGYFATCYALKYPKRVEKLVLISPAGIAQAPPEQQEPSADKNATPQEVIDKDAAQLNAKVQAGQAETLDDAATQNDNDNDSDDSEPPQPRRRLPGWAKYLWDKNVTPMSIVRTIGPFGASLVNTYTSRRFAHLDTPERYDLYDYIYNITASHGSGEYALAAVLKPGAFARRPLFNRLAELQMPTLFIYGEWDWMDYKAAEKAKVNMAVPVDILRVKYGGHHMYLDNPDDFNEMLTKELENREN</sequence>
<dbReference type="PANTHER" id="PTHR42886:SF29">
    <property type="entry name" value="PUMMELIG, ISOFORM A"/>
    <property type="match status" value="1"/>
</dbReference>
<accession>A0A8H7VM84</accession>
<comment type="similarity">
    <text evidence="1">Belongs to the peptidase S33 family. ABHD4/ABHD5 subfamily.</text>
</comment>
<dbReference type="OrthoDB" id="7457040at2759"/>
<dbReference type="GO" id="GO:0006654">
    <property type="term" value="P:phosphatidic acid biosynthetic process"/>
    <property type="evidence" value="ECO:0007669"/>
    <property type="project" value="TreeGrafter"/>
</dbReference>
<feature type="region of interest" description="Disordered" evidence="2">
    <location>
        <begin position="281"/>
        <end position="306"/>
    </location>
</feature>
<protein>
    <recommendedName>
        <fullName evidence="3">AB hydrolase-1 domain-containing protein</fullName>
    </recommendedName>
</protein>
<keyword evidence="5" id="KW-1185">Reference proteome</keyword>
<gene>
    <name evidence="4" type="ORF">INT45_004973</name>
</gene>
<dbReference type="PANTHER" id="PTHR42886">
    <property type="entry name" value="RE40534P-RELATED"/>
    <property type="match status" value="1"/>
</dbReference>
<dbReference type="InterPro" id="IPR000073">
    <property type="entry name" value="AB_hydrolase_1"/>
</dbReference>
<dbReference type="Gene3D" id="3.40.50.1820">
    <property type="entry name" value="alpha/beta hydrolase"/>
    <property type="match status" value="1"/>
</dbReference>
<name>A0A8H7VM84_9FUNG</name>
<feature type="region of interest" description="Disordered" evidence="2">
    <location>
        <begin position="1"/>
        <end position="20"/>
    </location>
</feature>
<evidence type="ECO:0000313" key="5">
    <source>
        <dbReference type="Proteomes" id="UP000646827"/>
    </source>
</evidence>
<organism evidence="4 5">
    <name type="scientific">Circinella minor</name>
    <dbReference type="NCBI Taxonomy" id="1195481"/>
    <lineage>
        <taxon>Eukaryota</taxon>
        <taxon>Fungi</taxon>
        <taxon>Fungi incertae sedis</taxon>
        <taxon>Mucoromycota</taxon>
        <taxon>Mucoromycotina</taxon>
        <taxon>Mucoromycetes</taxon>
        <taxon>Mucorales</taxon>
        <taxon>Lichtheimiaceae</taxon>
        <taxon>Circinella</taxon>
    </lineage>
</organism>
<feature type="domain" description="AB hydrolase-1" evidence="3">
    <location>
        <begin position="125"/>
        <end position="440"/>
    </location>
</feature>
<dbReference type="GO" id="GO:0052689">
    <property type="term" value="F:carboxylic ester hydrolase activity"/>
    <property type="evidence" value="ECO:0007669"/>
    <property type="project" value="TreeGrafter"/>
</dbReference>
<dbReference type="Proteomes" id="UP000646827">
    <property type="component" value="Unassembled WGS sequence"/>
</dbReference>
<dbReference type="EMBL" id="JAEPRB010000049">
    <property type="protein sequence ID" value="KAG2224092.1"/>
    <property type="molecule type" value="Genomic_DNA"/>
</dbReference>
<evidence type="ECO:0000313" key="4">
    <source>
        <dbReference type="EMBL" id="KAG2224092.1"/>
    </source>
</evidence>
<dbReference type="GO" id="GO:0005739">
    <property type="term" value="C:mitochondrion"/>
    <property type="evidence" value="ECO:0007669"/>
    <property type="project" value="TreeGrafter"/>
</dbReference>
<dbReference type="Pfam" id="PF00561">
    <property type="entry name" value="Abhydrolase_1"/>
    <property type="match status" value="1"/>
</dbReference>
<dbReference type="GO" id="GO:0055088">
    <property type="term" value="P:lipid homeostasis"/>
    <property type="evidence" value="ECO:0007669"/>
    <property type="project" value="TreeGrafter"/>
</dbReference>
<reference evidence="4 5" key="1">
    <citation type="submission" date="2020-12" db="EMBL/GenBank/DDBJ databases">
        <title>Metabolic potential, ecology and presence of endohyphal bacteria is reflected in genomic diversity of Mucoromycotina.</title>
        <authorList>
            <person name="Muszewska A."/>
            <person name="Okrasinska A."/>
            <person name="Steczkiewicz K."/>
            <person name="Drgas O."/>
            <person name="Orlowska M."/>
            <person name="Perlinska-Lenart U."/>
            <person name="Aleksandrzak-Piekarczyk T."/>
            <person name="Szatraj K."/>
            <person name="Zielenkiewicz U."/>
            <person name="Pilsyk S."/>
            <person name="Malc E."/>
            <person name="Mieczkowski P."/>
            <person name="Kruszewska J.S."/>
            <person name="Biernat P."/>
            <person name="Pawlowska J."/>
        </authorList>
    </citation>
    <scope>NUCLEOTIDE SEQUENCE [LARGE SCALE GENOMIC DNA]</scope>
    <source>
        <strain evidence="4 5">CBS 142.35</strain>
    </source>
</reference>
<dbReference type="SUPFAM" id="SSF53474">
    <property type="entry name" value="alpha/beta-Hydrolases"/>
    <property type="match status" value="1"/>
</dbReference>
<dbReference type="GO" id="GO:0042171">
    <property type="term" value="F:lysophosphatidic acid acyltransferase activity"/>
    <property type="evidence" value="ECO:0007669"/>
    <property type="project" value="TreeGrafter"/>
</dbReference>
<feature type="compositionally biased region" description="Polar residues" evidence="2">
    <location>
        <begin position="1"/>
        <end position="13"/>
    </location>
</feature>
<evidence type="ECO:0000259" key="3">
    <source>
        <dbReference type="Pfam" id="PF00561"/>
    </source>
</evidence>